<organism evidence="2 3">
    <name type="scientific">Cirrhinus molitorella</name>
    <name type="common">mud carp</name>
    <dbReference type="NCBI Taxonomy" id="172907"/>
    <lineage>
        <taxon>Eukaryota</taxon>
        <taxon>Metazoa</taxon>
        <taxon>Chordata</taxon>
        <taxon>Craniata</taxon>
        <taxon>Vertebrata</taxon>
        <taxon>Euteleostomi</taxon>
        <taxon>Actinopterygii</taxon>
        <taxon>Neopterygii</taxon>
        <taxon>Teleostei</taxon>
        <taxon>Ostariophysi</taxon>
        <taxon>Cypriniformes</taxon>
        <taxon>Cyprinidae</taxon>
        <taxon>Labeoninae</taxon>
        <taxon>Labeonini</taxon>
        <taxon>Cirrhinus</taxon>
    </lineage>
</organism>
<sequence>MKLTRPHLVHSVIPPSNHQHAPSSPGNSHQSSDHRHLCTPITYLYIYSPPPVTPQPESRSHVSLSSDPGCTCEKD</sequence>
<protein>
    <submittedName>
        <fullName evidence="2">Uncharacterized protein</fullName>
    </submittedName>
</protein>
<feature type="compositionally biased region" description="Polar residues" evidence="1">
    <location>
        <begin position="14"/>
        <end position="30"/>
    </location>
</feature>
<accession>A0ABR3N383</accession>
<gene>
    <name evidence="2" type="ORF">QQF64_030360</name>
</gene>
<feature type="compositionally biased region" description="Polar residues" evidence="1">
    <location>
        <begin position="55"/>
        <end position="68"/>
    </location>
</feature>
<feature type="region of interest" description="Disordered" evidence="1">
    <location>
        <begin position="1"/>
        <end position="34"/>
    </location>
</feature>
<dbReference type="Proteomes" id="UP001558613">
    <property type="component" value="Unassembled WGS sequence"/>
</dbReference>
<evidence type="ECO:0000313" key="3">
    <source>
        <dbReference type="Proteomes" id="UP001558613"/>
    </source>
</evidence>
<evidence type="ECO:0000256" key="1">
    <source>
        <dbReference type="SAM" id="MobiDB-lite"/>
    </source>
</evidence>
<name>A0ABR3N383_9TELE</name>
<reference evidence="2 3" key="1">
    <citation type="submission" date="2023-09" db="EMBL/GenBank/DDBJ databases">
        <authorList>
            <person name="Wang M."/>
        </authorList>
    </citation>
    <scope>NUCLEOTIDE SEQUENCE [LARGE SCALE GENOMIC DNA]</scope>
    <source>
        <strain evidence="2">GT-2023</strain>
        <tissue evidence="2">Liver</tissue>
    </source>
</reference>
<comment type="caution">
    <text evidence="2">The sequence shown here is derived from an EMBL/GenBank/DDBJ whole genome shotgun (WGS) entry which is preliminary data.</text>
</comment>
<dbReference type="EMBL" id="JAYMGO010000007">
    <property type="protein sequence ID" value="KAL1271344.1"/>
    <property type="molecule type" value="Genomic_DNA"/>
</dbReference>
<evidence type="ECO:0000313" key="2">
    <source>
        <dbReference type="EMBL" id="KAL1271344.1"/>
    </source>
</evidence>
<keyword evidence="3" id="KW-1185">Reference proteome</keyword>
<feature type="region of interest" description="Disordered" evidence="1">
    <location>
        <begin position="49"/>
        <end position="75"/>
    </location>
</feature>
<proteinExistence type="predicted"/>